<evidence type="ECO:0000256" key="1">
    <source>
        <dbReference type="ARBA" id="ARBA00022737"/>
    </source>
</evidence>
<keyword evidence="4" id="KW-0378">Hydrolase</keyword>
<dbReference type="InterPro" id="IPR046960">
    <property type="entry name" value="PPR_At4g14850-like_plant"/>
</dbReference>
<keyword evidence="3" id="KW-0472">Membrane</keyword>
<dbReference type="InterPro" id="IPR011990">
    <property type="entry name" value="TPR-like_helical_dom_sf"/>
</dbReference>
<keyword evidence="3" id="KW-1133">Transmembrane helix</keyword>
<sequence>MRLPLKIQARGPLFKSLVFNGDSSSPIRFFGASSASCSMREEAQPPTAYSNLISAFQYCKTHRLLSVGKMAHGVVLRSGLELDLYLSNNLLSVYMSSSAITDARQVFGRMLVKDSVSWNTMTSGFVNLGFFFDGFSLFCEIIRVGILPTRPSFASVLVACAQMGNSMYIQQVHGFIIKFGSSSDLFVGNSLLKGYIDLGEEDDWEKLLNEMCVLDEISIEILLRGCVCQEKFYSAVELFKYSCSVGLSIRPYAITSLLSLCSIDCRTILGFQIHGFVQKVGLDMDVSVVNSLITLYSRSCNLFDAENLFEWSCSRDIISWNSLINGYAFNGEGDAGLVVVLRLICSGTMMNESTFLSFLSCCATIYDLQNAKQAHVLILKLIDGYEELVENVILTMYTRCQSIEGAVSSFKAIKIKDSLSSNLMMGFYRSCGRHRDAIKLFQMTQSQGSQMDELMFSGVLSSCSRLGLLDFGCQIHGCIIKNGFDTLSHIKNSILELYSQCGRVEDMERVFEFSEKNDLFSWNMMLIGYANHELFHKALSTWREMVNLGIKLNEFSYSALLDACSHTEFLFIGEQIHTIIQKIGLNFDTALLNSLLTFYSNCGKKGEAHFLFEEIPSPDSVSWNAMVSAYTQNGFPKESIKLFIKMNRIGVETNEMTYGSLLSSCSMLIELNLGLQLHAQAIKRAFDSNLPVSNSLITMYAKCGDIQLSSQIFWRTQKRDLITWNSMICAYAHHGLGKEAIIIFKQMKYLHLTPNSATFIGVLSACSRAGLVSEACYYFKIMAEVYGIVPEEEHCACFVDALCRAGKLKDAKLFIESNSIKNCSLVWKTLLSFCRANGDVKLAEMAAKKTIDLEPLDSASYVMLSDLYASMGNRALKDWLRRLMDNRGVKKVAASSWISTVSYVSLKQRVSDCVFPFPFPFSPCALQWLILLLACVFLTKAIGQPNNMSNFGGRTDTWSSDSSQAEAATDKVASWKNLGTSMNAISFGFVATAILISMFLIMAILERLIRPRQSAGRSQNGGEISANLNHQQAQLQEMGKLSNSKSQMLARPPSDFSVLMPGQQYPTFLAQPAPLLPCAREEIFWPSHDHHSFDFP</sequence>
<proteinExistence type="predicted"/>
<dbReference type="Proteomes" id="UP000236161">
    <property type="component" value="Unassembled WGS sequence"/>
</dbReference>
<dbReference type="GO" id="GO:0016787">
    <property type="term" value="F:hydrolase activity"/>
    <property type="evidence" value="ECO:0007669"/>
    <property type="project" value="UniProtKB-KW"/>
</dbReference>
<dbReference type="OrthoDB" id="185373at2759"/>
<evidence type="ECO:0000256" key="3">
    <source>
        <dbReference type="SAM" id="Phobius"/>
    </source>
</evidence>
<feature type="repeat" description="PPR" evidence="2">
    <location>
        <begin position="619"/>
        <end position="653"/>
    </location>
</feature>
<keyword evidence="1" id="KW-0677">Repeat</keyword>
<accession>A0A2I0AKI6</accession>
<dbReference type="GO" id="GO:0099402">
    <property type="term" value="P:plant organ development"/>
    <property type="evidence" value="ECO:0007669"/>
    <property type="project" value="UniProtKB-ARBA"/>
</dbReference>
<dbReference type="EMBL" id="KZ451976">
    <property type="protein sequence ID" value="PKA55966.1"/>
    <property type="molecule type" value="Genomic_DNA"/>
</dbReference>
<feature type="repeat" description="PPR" evidence="2">
    <location>
        <begin position="518"/>
        <end position="552"/>
    </location>
</feature>
<dbReference type="InterPro" id="IPR046848">
    <property type="entry name" value="E_motif"/>
</dbReference>
<dbReference type="Pfam" id="PF13041">
    <property type="entry name" value="PPR_2"/>
    <property type="match status" value="3"/>
</dbReference>
<dbReference type="EC" id="3.6.4.12" evidence="4"/>
<reference evidence="4 5" key="1">
    <citation type="journal article" date="2017" name="Nature">
        <title>The Apostasia genome and the evolution of orchids.</title>
        <authorList>
            <person name="Zhang G.Q."/>
            <person name="Liu K.W."/>
            <person name="Li Z."/>
            <person name="Lohaus R."/>
            <person name="Hsiao Y.Y."/>
            <person name="Niu S.C."/>
            <person name="Wang J.Y."/>
            <person name="Lin Y.C."/>
            <person name="Xu Q."/>
            <person name="Chen L.J."/>
            <person name="Yoshida K."/>
            <person name="Fujiwara S."/>
            <person name="Wang Z.W."/>
            <person name="Zhang Y.Q."/>
            <person name="Mitsuda N."/>
            <person name="Wang M."/>
            <person name="Liu G.H."/>
            <person name="Pecoraro L."/>
            <person name="Huang H.X."/>
            <person name="Xiao X.J."/>
            <person name="Lin M."/>
            <person name="Wu X.Y."/>
            <person name="Wu W.L."/>
            <person name="Chen Y.Y."/>
            <person name="Chang S.B."/>
            <person name="Sakamoto S."/>
            <person name="Ohme-Takagi M."/>
            <person name="Yagi M."/>
            <person name="Zeng S.J."/>
            <person name="Shen C.Y."/>
            <person name="Yeh C.M."/>
            <person name="Luo Y.B."/>
            <person name="Tsai W.C."/>
            <person name="Van de Peer Y."/>
            <person name="Liu Z.J."/>
        </authorList>
    </citation>
    <scope>NUCLEOTIDE SEQUENCE [LARGE SCALE GENOMIC DNA]</scope>
    <source>
        <strain evidence="5">cv. Shenzhen</strain>
        <tissue evidence="4">Stem</tissue>
    </source>
</reference>
<dbReference type="FunFam" id="1.25.40.10:FF:000158">
    <property type="entry name" value="pentatricopeptide repeat-containing protein At2g33680"/>
    <property type="match status" value="1"/>
</dbReference>
<dbReference type="Pfam" id="PF01535">
    <property type="entry name" value="PPR"/>
    <property type="match status" value="2"/>
</dbReference>
<organism evidence="4 5">
    <name type="scientific">Apostasia shenzhenica</name>
    <dbReference type="NCBI Taxonomy" id="1088818"/>
    <lineage>
        <taxon>Eukaryota</taxon>
        <taxon>Viridiplantae</taxon>
        <taxon>Streptophyta</taxon>
        <taxon>Embryophyta</taxon>
        <taxon>Tracheophyta</taxon>
        <taxon>Spermatophyta</taxon>
        <taxon>Magnoliopsida</taxon>
        <taxon>Liliopsida</taxon>
        <taxon>Asparagales</taxon>
        <taxon>Orchidaceae</taxon>
        <taxon>Apostasioideae</taxon>
        <taxon>Apostasia</taxon>
    </lineage>
</organism>
<dbReference type="InterPro" id="IPR002885">
    <property type="entry name" value="PPR_rpt"/>
</dbReference>
<dbReference type="PANTHER" id="PTHR47926:SF347">
    <property type="entry name" value="PENTATRICOPEPTIDE REPEAT-CONTAINING PROTEIN"/>
    <property type="match status" value="1"/>
</dbReference>
<dbReference type="AlphaFoldDB" id="A0A2I0AKI6"/>
<dbReference type="FunFam" id="1.25.40.10:FF:000196">
    <property type="entry name" value="Pentatricopeptide repeat-containing protein At4g14850"/>
    <property type="match status" value="1"/>
</dbReference>
<dbReference type="GO" id="GO:0009451">
    <property type="term" value="P:RNA modification"/>
    <property type="evidence" value="ECO:0007669"/>
    <property type="project" value="InterPro"/>
</dbReference>
<dbReference type="FunFam" id="1.25.40.10:FF:000343">
    <property type="entry name" value="Pentatricopeptide repeat-containing protein At3g58590"/>
    <property type="match status" value="1"/>
</dbReference>
<evidence type="ECO:0000313" key="4">
    <source>
        <dbReference type="EMBL" id="PKA55966.1"/>
    </source>
</evidence>
<feature type="transmembrane region" description="Helical" evidence="3">
    <location>
        <begin position="925"/>
        <end position="943"/>
    </location>
</feature>
<dbReference type="Gene3D" id="1.25.40.10">
    <property type="entry name" value="Tetratricopeptide repeat domain"/>
    <property type="match status" value="6"/>
</dbReference>
<keyword evidence="5" id="KW-1185">Reference proteome</keyword>
<dbReference type="PANTHER" id="PTHR47926">
    <property type="entry name" value="PENTATRICOPEPTIDE REPEAT-CONTAINING PROTEIN"/>
    <property type="match status" value="1"/>
</dbReference>
<dbReference type="NCBIfam" id="TIGR00756">
    <property type="entry name" value="PPR"/>
    <property type="match status" value="3"/>
</dbReference>
<dbReference type="GO" id="GO:0003678">
    <property type="term" value="F:DNA helicase activity"/>
    <property type="evidence" value="ECO:0007669"/>
    <property type="project" value="UniProtKB-EC"/>
</dbReference>
<feature type="repeat" description="PPR" evidence="2">
    <location>
        <begin position="720"/>
        <end position="754"/>
    </location>
</feature>
<feature type="transmembrane region" description="Helical" evidence="3">
    <location>
        <begin position="984"/>
        <end position="1005"/>
    </location>
</feature>
<dbReference type="Pfam" id="PF20431">
    <property type="entry name" value="E_motif"/>
    <property type="match status" value="1"/>
</dbReference>
<protein>
    <submittedName>
        <fullName evidence="4">Pentatricopeptide repeat-containing protein</fullName>
        <ecNumber evidence="4">3.6.4.12</ecNumber>
    </submittedName>
</protein>
<feature type="repeat" description="PPR" evidence="2">
    <location>
        <begin position="114"/>
        <end position="148"/>
    </location>
</feature>
<dbReference type="GO" id="GO:0003723">
    <property type="term" value="F:RNA binding"/>
    <property type="evidence" value="ECO:0007669"/>
    <property type="project" value="InterPro"/>
</dbReference>
<name>A0A2I0AKI6_9ASPA</name>
<dbReference type="PROSITE" id="PS51375">
    <property type="entry name" value="PPR"/>
    <property type="match status" value="4"/>
</dbReference>
<evidence type="ECO:0000313" key="5">
    <source>
        <dbReference type="Proteomes" id="UP000236161"/>
    </source>
</evidence>
<evidence type="ECO:0000256" key="2">
    <source>
        <dbReference type="PROSITE-ProRule" id="PRU00708"/>
    </source>
</evidence>
<gene>
    <name evidence="4" type="primary">PCMP-H42</name>
    <name evidence="4" type="ORF">AXF42_Ash014638</name>
</gene>
<keyword evidence="3" id="KW-0812">Transmembrane</keyword>